<dbReference type="InterPro" id="IPR001638">
    <property type="entry name" value="Solute-binding_3/MltF_N"/>
</dbReference>
<sequence length="293" mass="31945">MRIVGCRPVLLALVGLIACFVGRDVARAQVNDQGELSIELVDPKVLRICADPRNLPFSNDKGEGFENKIGELFAEKLQKKLDYMYFPQATGFVRVTLGSHRCDVILGFPQGDDLAQGTNPYYRTAYALITKAGGGLDDVATLEDERLKGKHIGVVAGTPPATNMALAGLMGNAKPYPLMIDTRFDSSAEAMITDLTKGEIDAGILWGPMAGFYAKKSNPPLHVTPLVKETTGPKLVYRIGMGVRPADQNWKRQLNRLIQENQPAINKILLDYGVPLLDENNQPIGPETANKSP</sequence>
<dbReference type="PANTHER" id="PTHR35936:SF17">
    <property type="entry name" value="ARGININE-BINDING EXTRACELLULAR PROTEIN ARTP"/>
    <property type="match status" value="1"/>
</dbReference>
<proteinExistence type="predicted"/>
<dbReference type="SUPFAM" id="SSF53850">
    <property type="entry name" value="Periplasmic binding protein-like II"/>
    <property type="match status" value="1"/>
</dbReference>
<dbReference type="AlphaFoldDB" id="A0A109JJE8"/>
<dbReference type="NCBIfam" id="TIGR03871">
    <property type="entry name" value="ABC_peri_MoxJ_2"/>
    <property type="match status" value="1"/>
</dbReference>
<name>A0A109JJE8_9BRAD</name>
<dbReference type="SMART" id="SM00062">
    <property type="entry name" value="PBPb"/>
    <property type="match status" value="1"/>
</dbReference>
<reference evidence="3 4" key="1">
    <citation type="submission" date="2015-11" db="EMBL/GenBank/DDBJ databases">
        <title>Draft Genome Sequence of the Strain BR 10303 (Bradyrhizobium sp.) isolated from nodules of Centrolobium paraense.</title>
        <authorList>
            <person name="Zelli J.E."/>
            <person name="Simoes-Araujo J.L."/>
            <person name="Barauna A.C."/>
            <person name="Silva K."/>
        </authorList>
    </citation>
    <scope>NUCLEOTIDE SEQUENCE [LARGE SCALE GENOMIC DNA]</scope>
    <source>
        <strain evidence="3 4">BR 10303</strain>
    </source>
</reference>
<evidence type="ECO:0000313" key="3">
    <source>
        <dbReference type="EMBL" id="KWV49929.1"/>
    </source>
</evidence>
<evidence type="ECO:0000256" key="1">
    <source>
        <dbReference type="ARBA" id="ARBA00022729"/>
    </source>
</evidence>
<evidence type="ECO:0000259" key="2">
    <source>
        <dbReference type="SMART" id="SM00062"/>
    </source>
</evidence>
<dbReference type="Proteomes" id="UP000057737">
    <property type="component" value="Unassembled WGS sequence"/>
</dbReference>
<evidence type="ECO:0000313" key="4">
    <source>
        <dbReference type="Proteomes" id="UP000057737"/>
    </source>
</evidence>
<feature type="domain" description="Solute-binding protein family 3/N-terminal" evidence="2">
    <location>
        <begin position="45"/>
        <end position="276"/>
    </location>
</feature>
<dbReference type="PROSITE" id="PS51257">
    <property type="entry name" value="PROKAR_LIPOPROTEIN"/>
    <property type="match status" value="1"/>
</dbReference>
<keyword evidence="1" id="KW-0732">Signal</keyword>
<dbReference type="Gene3D" id="3.40.190.10">
    <property type="entry name" value="Periplasmic binding protein-like II"/>
    <property type="match status" value="2"/>
</dbReference>
<gene>
    <name evidence="3" type="ORF">AS156_15535</name>
</gene>
<accession>A0A109JJE8</accession>
<keyword evidence="4" id="KW-1185">Reference proteome</keyword>
<dbReference type="EMBL" id="LNCU01000098">
    <property type="protein sequence ID" value="KWV49929.1"/>
    <property type="molecule type" value="Genomic_DNA"/>
</dbReference>
<protein>
    <submittedName>
        <fullName evidence="3">Methanol oxidase</fullName>
    </submittedName>
</protein>
<dbReference type="PANTHER" id="PTHR35936">
    <property type="entry name" value="MEMBRANE-BOUND LYTIC MUREIN TRANSGLYCOSYLASE F"/>
    <property type="match status" value="1"/>
</dbReference>
<organism evidence="3 4">
    <name type="scientific">Bradyrhizobium macuxiense</name>
    <dbReference type="NCBI Taxonomy" id="1755647"/>
    <lineage>
        <taxon>Bacteria</taxon>
        <taxon>Pseudomonadati</taxon>
        <taxon>Pseudomonadota</taxon>
        <taxon>Alphaproteobacteria</taxon>
        <taxon>Hyphomicrobiales</taxon>
        <taxon>Nitrobacteraceae</taxon>
        <taxon>Bradyrhizobium</taxon>
    </lineage>
</organism>
<comment type="caution">
    <text evidence="3">The sequence shown here is derived from an EMBL/GenBank/DDBJ whole genome shotgun (WGS) entry which is preliminary data.</text>
</comment>
<dbReference type="RefSeq" id="WP_066512236.1">
    <property type="nucleotide sequence ID" value="NZ_LNCU01000098.1"/>
</dbReference>
<dbReference type="InterPro" id="IPR022448">
    <property type="entry name" value="Quinoprotein_dehydrogenase"/>
</dbReference>